<evidence type="ECO:0000256" key="3">
    <source>
        <dbReference type="ARBA" id="ARBA00022989"/>
    </source>
</evidence>
<name>A0A5N5T316_9CRUS</name>
<keyword evidence="7" id="KW-0547">Nucleotide-binding</keyword>
<dbReference type="InterPro" id="IPR013783">
    <property type="entry name" value="Ig-like_fold"/>
</dbReference>
<comment type="subcellular location">
    <subcellularLocation>
        <location evidence="1">Membrane</location>
        <topology evidence="1">Single-pass membrane protein</topology>
    </subcellularLocation>
</comment>
<dbReference type="Proteomes" id="UP000326759">
    <property type="component" value="Unassembled WGS sequence"/>
</dbReference>
<dbReference type="Pfam" id="PF07679">
    <property type="entry name" value="I-set"/>
    <property type="match status" value="1"/>
</dbReference>
<dbReference type="AlphaFoldDB" id="A0A5N5T316"/>
<dbReference type="GO" id="GO:0005886">
    <property type="term" value="C:plasma membrane"/>
    <property type="evidence" value="ECO:0007669"/>
    <property type="project" value="TreeGrafter"/>
</dbReference>
<organism evidence="10 11">
    <name type="scientific">Armadillidium nasatum</name>
    <dbReference type="NCBI Taxonomy" id="96803"/>
    <lineage>
        <taxon>Eukaryota</taxon>
        <taxon>Metazoa</taxon>
        <taxon>Ecdysozoa</taxon>
        <taxon>Arthropoda</taxon>
        <taxon>Crustacea</taxon>
        <taxon>Multicrustacea</taxon>
        <taxon>Malacostraca</taxon>
        <taxon>Eumalacostraca</taxon>
        <taxon>Peracarida</taxon>
        <taxon>Isopoda</taxon>
        <taxon>Oniscidea</taxon>
        <taxon>Crinocheta</taxon>
        <taxon>Armadillidiidae</taxon>
        <taxon>Armadillidium</taxon>
    </lineage>
</organism>
<evidence type="ECO:0000313" key="10">
    <source>
        <dbReference type="EMBL" id="KAB7500298.1"/>
    </source>
</evidence>
<evidence type="ECO:0000313" key="11">
    <source>
        <dbReference type="Proteomes" id="UP000326759"/>
    </source>
</evidence>
<dbReference type="PROSITE" id="PS50835">
    <property type="entry name" value="IG_LIKE"/>
    <property type="match status" value="1"/>
</dbReference>
<evidence type="ECO:0000256" key="1">
    <source>
        <dbReference type="ARBA" id="ARBA00004167"/>
    </source>
</evidence>
<keyword evidence="6" id="KW-0325">Glycoprotein</keyword>
<dbReference type="InterPro" id="IPR001245">
    <property type="entry name" value="Ser-Thr/Tyr_kinase_cat_dom"/>
</dbReference>
<dbReference type="SUPFAM" id="SSF48726">
    <property type="entry name" value="Immunoglobulin"/>
    <property type="match status" value="1"/>
</dbReference>
<keyword evidence="4" id="KW-0472">Membrane</keyword>
<dbReference type="PROSITE" id="PS50011">
    <property type="entry name" value="PROTEIN_KINASE_DOM"/>
    <property type="match status" value="1"/>
</dbReference>
<evidence type="ECO:0000256" key="2">
    <source>
        <dbReference type="ARBA" id="ARBA00022692"/>
    </source>
</evidence>
<protein>
    <submittedName>
        <fullName evidence="10">Vascular endothelial growth factor receptor 2</fullName>
    </submittedName>
</protein>
<dbReference type="InterPro" id="IPR013098">
    <property type="entry name" value="Ig_I-set"/>
</dbReference>
<dbReference type="GO" id="GO:0007169">
    <property type="term" value="P:cell surface receptor protein tyrosine kinase signaling pathway"/>
    <property type="evidence" value="ECO:0007669"/>
    <property type="project" value="TreeGrafter"/>
</dbReference>
<evidence type="ECO:0000256" key="6">
    <source>
        <dbReference type="ARBA" id="ARBA00023180"/>
    </source>
</evidence>
<dbReference type="InterPro" id="IPR003598">
    <property type="entry name" value="Ig_sub2"/>
</dbReference>
<evidence type="ECO:0000256" key="4">
    <source>
        <dbReference type="ARBA" id="ARBA00023136"/>
    </source>
</evidence>
<keyword evidence="5" id="KW-1015">Disulfide bond</keyword>
<dbReference type="OrthoDB" id="3256376at2759"/>
<dbReference type="PANTHER" id="PTHR24416">
    <property type="entry name" value="TYROSINE-PROTEIN KINASE RECEPTOR"/>
    <property type="match status" value="1"/>
</dbReference>
<feature type="binding site" evidence="7">
    <location>
        <position position="164"/>
    </location>
    <ligand>
        <name>ATP</name>
        <dbReference type="ChEBI" id="CHEBI:30616"/>
    </ligand>
</feature>
<dbReference type="SUPFAM" id="SSF56112">
    <property type="entry name" value="Protein kinase-like (PK-like)"/>
    <property type="match status" value="1"/>
</dbReference>
<dbReference type="InterPro" id="IPR017441">
    <property type="entry name" value="Protein_kinase_ATP_BS"/>
</dbReference>
<dbReference type="Gene3D" id="2.60.40.10">
    <property type="entry name" value="Immunoglobulins"/>
    <property type="match status" value="1"/>
</dbReference>
<keyword evidence="2" id="KW-0812">Transmembrane</keyword>
<keyword evidence="11" id="KW-1185">Reference proteome</keyword>
<dbReference type="GO" id="GO:0043235">
    <property type="term" value="C:receptor complex"/>
    <property type="evidence" value="ECO:0007669"/>
    <property type="project" value="TreeGrafter"/>
</dbReference>
<keyword evidence="3" id="KW-1133">Transmembrane helix</keyword>
<feature type="domain" description="Ig-like" evidence="9">
    <location>
        <begin position="11"/>
        <end position="91"/>
    </location>
</feature>
<comment type="caution">
    <text evidence="10">The sequence shown here is derived from an EMBL/GenBank/DDBJ whole genome shotgun (WGS) entry which is preliminary data.</text>
</comment>
<dbReference type="EMBL" id="SEYY01014433">
    <property type="protein sequence ID" value="KAB7500298.1"/>
    <property type="molecule type" value="Genomic_DNA"/>
</dbReference>
<dbReference type="InterPro" id="IPR011009">
    <property type="entry name" value="Kinase-like_dom_sf"/>
</dbReference>
<evidence type="ECO:0000259" key="9">
    <source>
        <dbReference type="PROSITE" id="PS50835"/>
    </source>
</evidence>
<dbReference type="PROSITE" id="PS00107">
    <property type="entry name" value="PROTEIN_KINASE_ATP"/>
    <property type="match status" value="1"/>
</dbReference>
<keyword evidence="10" id="KW-0675">Receptor</keyword>
<dbReference type="SMART" id="SM00408">
    <property type="entry name" value="IGc2"/>
    <property type="match status" value="1"/>
</dbReference>
<dbReference type="InterPro" id="IPR050122">
    <property type="entry name" value="RTK"/>
</dbReference>
<dbReference type="InterPro" id="IPR036179">
    <property type="entry name" value="Ig-like_dom_sf"/>
</dbReference>
<dbReference type="GO" id="GO:0004714">
    <property type="term" value="F:transmembrane receptor protein tyrosine kinase activity"/>
    <property type="evidence" value="ECO:0007669"/>
    <property type="project" value="UniProtKB-ARBA"/>
</dbReference>
<evidence type="ECO:0000259" key="8">
    <source>
        <dbReference type="PROSITE" id="PS50011"/>
    </source>
</evidence>
<dbReference type="PANTHER" id="PTHR24416:SF600">
    <property type="entry name" value="PDGF- AND VEGF-RECEPTOR RELATED, ISOFORM J"/>
    <property type="match status" value="1"/>
</dbReference>
<proteinExistence type="predicted"/>
<feature type="domain" description="Protein kinase" evidence="8">
    <location>
        <begin position="130"/>
        <end position="300"/>
    </location>
</feature>
<sequence length="300" mass="33861">MQKKLAPWVLPSSNVSLEGTEILVRSRSSFFIACYVEGRPKPKITWLKDGENIDEIIENNVEVSLRDDNQILEFKFARTKYAGKYECSIESRVGHIQPFTNVIFEDEALALSEKNLINFYHRCHHCPCHFILRKQLGTGAFGRVLLAQVKGLNGKESPTRVAIKMCKYEGDKTHLRALILELKIMIHLGKHLNIVNLMGAHTSNIDKGELWILVEYCKYGNLLKFIQRAKNKFINQIDPVTSDIDVGRTSPFPNDPLYGRTSNLNPDAYLDLHIPGGSVEIGHSMGGHPSATYNARLTTV</sequence>
<dbReference type="Pfam" id="PF07714">
    <property type="entry name" value="PK_Tyr_Ser-Thr"/>
    <property type="match status" value="1"/>
</dbReference>
<gene>
    <name evidence="10" type="primary">Kdr</name>
    <name evidence="10" type="ORF">Anas_14150</name>
</gene>
<dbReference type="InterPro" id="IPR007110">
    <property type="entry name" value="Ig-like_dom"/>
</dbReference>
<dbReference type="InterPro" id="IPR000719">
    <property type="entry name" value="Prot_kinase_dom"/>
</dbReference>
<keyword evidence="7" id="KW-0067">ATP-binding</keyword>
<dbReference type="Gene3D" id="3.30.200.20">
    <property type="entry name" value="Phosphorylase Kinase, domain 1"/>
    <property type="match status" value="1"/>
</dbReference>
<dbReference type="GO" id="GO:0005524">
    <property type="term" value="F:ATP binding"/>
    <property type="evidence" value="ECO:0007669"/>
    <property type="project" value="UniProtKB-UniRule"/>
</dbReference>
<evidence type="ECO:0000256" key="5">
    <source>
        <dbReference type="ARBA" id="ARBA00023157"/>
    </source>
</evidence>
<accession>A0A5N5T316</accession>
<reference evidence="10 11" key="1">
    <citation type="journal article" date="2019" name="PLoS Biol.">
        <title>Sex chromosomes control vertical transmission of feminizing Wolbachia symbionts in an isopod.</title>
        <authorList>
            <person name="Becking T."/>
            <person name="Chebbi M.A."/>
            <person name="Giraud I."/>
            <person name="Moumen B."/>
            <person name="Laverre T."/>
            <person name="Caubet Y."/>
            <person name="Peccoud J."/>
            <person name="Gilbert C."/>
            <person name="Cordaux R."/>
        </authorList>
    </citation>
    <scope>NUCLEOTIDE SEQUENCE [LARGE SCALE GENOMIC DNA]</scope>
    <source>
        <strain evidence="10">ANa2</strain>
        <tissue evidence="10">Whole body excluding digestive tract and cuticle</tissue>
    </source>
</reference>
<evidence type="ECO:0000256" key="7">
    <source>
        <dbReference type="PROSITE-ProRule" id="PRU10141"/>
    </source>
</evidence>